<name>I3SZV4_LOTJA</name>
<feature type="region of interest" description="Disordered" evidence="1">
    <location>
        <begin position="152"/>
        <end position="172"/>
    </location>
</feature>
<feature type="region of interest" description="Disordered" evidence="1">
    <location>
        <begin position="1"/>
        <end position="68"/>
    </location>
</feature>
<organism evidence="2">
    <name type="scientific">Lotus japonicus</name>
    <name type="common">Lotus corniculatus var. japonicus</name>
    <dbReference type="NCBI Taxonomy" id="34305"/>
    <lineage>
        <taxon>Eukaryota</taxon>
        <taxon>Viridiplantae</taxon>
        <taxon>Streptophyta</taxon>
        <taxon>Embryophyta</taxon>
        <taxon>Tracheophyta</taxon>
        <taxon>Spermatophyta</taxon>
        <taxon>Magnoliopsida</taxon>
        <taxon>eudicotyledons</taxon>
        <taxon>Gunneridae</taxon>
        <taxon>Pentapetalae</taxon>
        <taxon>rosids</taxon>
        <taxon>fabids</taxon>
        <taxon>Fabales</taxon>
        <taxon>Fabaceae</taxon>
        <taxon>Papilionoideae</taxon>
        <taxon>50 kb inversion clade</taxon>
        <taxon>NPAAA clade</taxon>
        <taxon>Hologalegina</taxon>
        <taxon>robinioid clade</taxon>
        <taxon>Loteae</taxon>
        <taxon>Lotus</taxon>
    </lineage>
</organism>
<protein>
    <submittedName>
        <fullName evidence="2">Uncharacterized protein</fullName>
    </submittedName>
</protein>
<dbReference type="PANTHER" id="PTHR33356">
    <property type="entry name" value="TIP41-LIKE PROTEIN"/>
    <property type="match status" value="1"/>
</dbReference>
<dbReference type="EMBL" id="BT146002">
    <property type="protein sequence ID" value="AFK45796.1"/>
    <property type="molecule type" value="mRNA"/>
</dbReference>
<dbReference type="PANTHER" id="PTHR33356:SF5">
    <property type="entry name" value="TIP41-LIKE PROTEIN"/>
    <property type="match status" value="1"/>
</dbReference>
<sequence length="181" mass="20131">MAKQQNAGWGVQNQNGGFHQLRQSNHMATNRGRNSDSSGRNTRPLGMAPSAWPPLQQAKPQQPNGSGMRAVFISNPSSRRRDYAGTGVFLPRRADNPSESRKKPAYSIALVPTRVAQALNLKLDDTVGGQPQHLHRFNVCSNLENAAAVVPRQRSDNVHSQQKRPQPSMNQEIMLPQEWTY</sequence>
<feature type="compositionally biased region" description="Polar residues" evidence="1">
    <location>
        <begin position="158"/>
        <end position="171"/>
    </location>
</feature>
<accession>I3SZV4</accession>
<evidence type="ECO:0000256" key="1">
    <source>
        <dbReference type="SAM" id="MobiDB-lite"/>
    </source>
</evidence>
<reference evidence="2" key="1">
    <citation type="submission" date="2012-05" db="EMBL/GenBank/DDBJ databases">
        <authorList>
            <person name="Krishnakumar V."/>
            <person name="Cheung F."/>
            <person name="Xiao Y."/>
            <person name="Chan A."/>
            <person name="Moskal W.A."/>
            <person name="Town C.D."/>
        </authorList>
    </citation>
    <scope>NUCLEOTIDE SEQUENCE</scope>
</reference>
<dbReference type="AlphaFoldDB" id="I3SZV4"/>
<proteinExistence type="evidence at transcript level"/>
<feature type="compositionally biased region" description="Polar residues" evidence="1">
    <location>
        <begin position="1"/>
        <end position="41"/>
    </location>
</feature>
<evidence type="ECO:0000313" key="2">
    <source>
        <dbReference type="EMBL" id="AFK45796.1"/>
    </source>
</evidence>